<sequence length="1645" mass="182898">MWKRAKAGRWGSDDATALNSAGLPSPSPDDRRGSCPEPAGSSGSAPLARHPSAISDINAQLHSPHQRQRSQDRRNDPLGLIVLHTPPERTVDILFIHGLGGTSLRTWCRDRDLDNLWPQLWLPDELPTARILTFGYNAHFSSKKEQASFTIGDFAADLLFRMRYGESTPERLGQVPIIVVAHSMGGLVFKKAFVQGHLNNEFADIISMIKAVLFLATPHRGTNLAETLNRFLSSSIFGHTPKDYITELARRSPTIDELNEAFRHHASTLRIFSFYETLTTSIGRMSVMILDKSTAVMGYPRETPTPLTANHHDVCKFTSTNDPNYLAVVGALRSVVDSTASKLDQGTNLEDDLRVISDFLGVSGPPDEDLAQSATVRKQGTCHSFIQSEELTAWLDTKAKRILWAHAPPGTGKSTLSSFLIEHLLDAGRHCAYFFFKYGQRRKRLPSDMLRSIAYQMALRVPEFRQTLLELARSGVKLSGADSTTVWKKVFLGTLPTPNSTGTLYWVIDGVDESDSSKQVVEFISGTANLGLDVRVLVLSRPLPSIHRAFQLAKRKSDVVEMPLPDNSHDIRSMVAEEIDYLISGDDFKERAVHEIASRSQGNFLWASLVTRQIVKCHRQEQVERILSSTPDGMEQLFDRMIDTVVDLEADEDKDLAKILLTWAIYATAPVTVEELSEVYPTKLKSILDLNHTVSQVCGQFVVVNTHGSVALVHHSAREYLKKTNRCPFSLDPERAHEELFGKCLVTLCNKNLRRNISSLKVPLFLPYASTSWAAHLEGCSVESDRVLDALVRFFSSPSPLAWIQYLAMGGRLAELLAASAKLTTYVRERKKTDADKSPLLHRLSDLLTLETWAVDLMKLTAKFGRHLCQDPTLIYKCIPALSPASSVIHQKFNENPASALSVSGLSKEDWDDCLARVSGSTGRALRLACSPLHLAVASDTPRGSVTVWDTKLFDELKCFNLGEHVWELAFSHSGSLLGCYTVSKTFVWKTTDWSLRVSANNPRRERAITMAWDDRECLMMVTEQRRVYRLSGSEWEQLSPELLEEPDVPEGTFLSTPSSVAFNSDCTQIAVAYRSFPMSIWNVDPPEMVARLRRRSRQGQGAANSYTGDNHVVWHPKGAEILGINGPIFKWNPTDDTYDDVKGDIGIIPHGIICSPDGHVFLTMDVGGSVKIYDYSSMSLIYKLSSEDRINQIHFSPDNLRFYDLRGSYCNVWEPNCLLRLAEAASETVNDTGSVSDDSFWSDAEDAVSTSLSFPPSESHADSRPAVMSVEPGKRYYDLIAHANEDGSLTVYDPSRQKKHEIARTMFNMAISSLVWSPKHDRLAYALASGATTVKSICSGGGARRSEVAETIYAEKRTPNHRGRTTQLLFDSTGNRLFICGLKKWQVLSIPEGTVLAERPQSNSESEAAYWQQHPVLAEYLLCFKSDQVAVFSWNDLCQQVTITIESPTGSEAKGVGNMNETEVSRGEQAASLDAEIANVTRNLTVRDQPVTILDGILDSHSPNLLLLRTKTLQHNRELQGFRILQTASVYARVANPGAKPASPTTTEYTTPPSLAAAVAVAIGILPDNRLVFLDKRLWVCTAALPLSSNPSCAQLDIVRHFFIPHDWVTAHGLRLCRLLRDGTFLCPSKGEVAVMRWNLVRDW</sequence>
<dbReference type="Gene3D" id="2.130.10.10">
    <property type="entry name" value="YVTN repeat-like/Quinoprotein amine dehydrogenase"/>
    <property type="match status" value="3"/>
</dbReference>
<keyword evidence="1" id="KW-0677">Repeat</keyword>
<dbReference type="Pfam" id="PF22939">
    <property type="entry name" value="WHD_GPIID"/>
    <property type="match status" value="1"/>
</dbReference>
<dbReference type="Gene3D" id="3.40.50.1820">
    <property type="entry name" value="alpha/beta hydrolase"/>
    <property type="match status" value="1"/>
</dbReference>
<evidence type="ECO:0008006" key="7">
    <source>
        <dbReference type="Google" id="ProtNLM"/>
    </source>
</evidence>
<dbReference type="EMBL" id="MU865917">
    <property type="protein sequence ID" value="KAK4454163.1"/>
    <property type="molecule type" value="Genomic_DNA"/>
</dbReference>
<evidence type="ECO:0000259" key="4">
    <source>
        <dbReference type="Pfam" id="PF24883"/>
    </source>
</evidence>
<feature type="domain" description="Nephrocystin 3-like N-terminal" evidence="4">
    <location>
        <begin position="380"/>
        <end position="541"/>
    </location>
</feature>
<evidence type="ECO:0000313" key="6">
    <source>
        <dbReference type="Proteomes" id="UP001321760"/>
    </source>
</evidence>
<reference evidence="5" key="1">
    <citation type="journal article" date="2023" name="Mol. Phylogenet. Evol.">
        <title>Genome-scale phylogeny and comparative genomics of the fungal order Sordariales.</title>
        <authorList>
            <person name="Hensen N."/>
            <person name="Bonometti L."/>
            <person name="Westerberg I."/>
            <person name="Brannstrom I.O."/>
            <person name="Guillou S."/>
            <person name="Cros-Aarteil S."/>
            <person name="Calhoun S."/>
            <person name="Haridas S."/>
            <person name="Kuo A."/>
            <person name="Mondo S."/>
            <person name="Pangilinan J."/>
            <person name="Riley R."/>
            <person name="LaButti K."/>
            <person name="Andreopoulos B."/>
            <person name="Lipzen A."/>
            <person name="Chen C."/>
            <person name="Yan M."/>
            <person name="Daum C."/>
            <person name="Ng V."/>
            <person name="Clum A."/>
            <person name="Steindorff A."/>
            <person name="Ohm R.A."/>
            <person name="Martin F."/>
            <person name="Silar P."/>
            <person name="Natvig D.O."/>
            <person name="Lalanne C."/>
            <person name="Gautier V."/>
            <person name="Ament-Velasquez S.L."/>
            <person name="Kruys A."/>
            <person name="Hutchinson M.I."/>
            <person name="Powell A.J."/>
            <person name="Barry K."/>
            <person name="Miller A.N."/>
            <person name="Grigoriev I.V."/>
            <person name="Debuchy R."/>
            <person name="Gladieux P."/>
            <person name="Hiltunen Thoren M."/>
            <person name="Johannesson H."/>
        </authorList>
    </citation>
    <scope>NUCLEOTIDE SEQUENCE</scope>
    <source>
        <strain evidence="5">PSN243</strain>
    </source>
</reference>
<dbReference type="SUPFAM" id="SSF53474">
    <property type="entry name" value="alpha/beta-Hydrolases"/>
    <property type="match status" value="1"/>
</dbReference>
<dbReference type="SUPFAM" id="SSF50978">
    <property type="entry name" value="WD40 repeat-like"/>
    <property type="match status" value="2"/>
</dbReference>
<organism evidence="5 6">
    <name type="scientific">Podospora aff. communis PSN243</name>
    <dbReference type="NCBI Taxonomy" id="3040156"/>
    <lineage>
        <taxon>Eukaryota</taxon>
        <taxon>Fungi</taxon>
        <taxon>Dikarya</taxon>
        <taxon>Ascomycota</taxon>
        <taxon>Pezizomycotina</taxon>
        <taxon>Sordariomycetes</taxon>
        <taxon>Sordariomycetidae</taxon>
        <taxon>Sordariales</taxon>
        <taxon>Podosporaceae</taxon>
        <taxon>Podospora</taxon>
    </lineage>
</organism>
<name>A0AAV9H066_9PEZI</name>
<dbReference type="Proteomes" id="UP001321760">
    <property type="component" value="Unassembled WGS sequence"/>
</dbReference>
<evidence type="ECO:0000259" key="3">
    <source>
        <dbReference type="Pfam" id="PF22939"/>
    </source>
</evidence>
<feature type="domain" description="GPI inositol-deacylase winged helix" evidence="3">
    <location>
        <begin position="652"/>
        <end position="725"/>
    </location>
</feature>
<feature type="region of interest" description="Disordered" evidence="2">
    <location>
        <begin position="1"/>
        <end position="49"/>
    </location>
</feature>
<evidence type="ECO:0000313" key="5">
    <source>
        <dbReference type="EMBL" id="KAK4454163.1"/>
    </source>
</evidence>
<dbReference type="InterPro" id="IPR027417">
    <property type="entry name" value="P-loop_NTPase"/>
</dbReference>
<evidence type="ECO:0000256" key="1">
    <source>
        <dbReference type="ARBA" id="ARBA00022737"/>
    </source>
</evidence>
<dbReference type="Pfam" id="PF24883">
    <property type="entry name" value="NPHP3_N"/>
    <property type="match status" value="1"/>
</dbReference>
<dbReference type="InterPro" id="IPR056884">
    <property type="entry name" value="NPHP3-like_N"/>
</dbReference>
<dbReference type="SUPFAM" id="SSF52540">
    <property type="entry name" value="P-loop containing nucleoside triphosphate hydrolases"/>
    <property type="match status" value="1"/>
</dbReference>
<dbReference type="Gene3D" id="3.40.50.300">
    <property type="entry name" value="P-loop containing nucleotide triphosphate hydrolases"/>
    <property type="match status" value="1"/>
</dbReference>
<evidence type="ECO:0000256" key="2">
    <source>
        <dbReference type="SAM" id="MobiDB-lite"/>
    </source>
</evidence>
<accession>A0AAV9H066</accession>
<dbReference type="InterPro" id="IPR015943">
    <property type="entry name" value="WD40/YVTN_repeat-like_dom_sf"/>
</dbReference>
<keyword evidence="6" id="KW-1185">Reference proteome</keyword>
<dbReference type="PANTHER" id="PTHR10039">
    <property type="entry name" value="AMELOGENIN"/>
    <property type="match status" value="1"/>
</dbReference>
<protein>
    <recommendedName>
        <fullName evidence="7">GPI inositol-deacylase</fullName>
    </recommendedName>
</protein>
<reference evidence="5" key="2">
    <citation type="submission" date="2023-05" db="EMBL/GenBank/DDBJ databases">
        <authorList>
            <consortium name="Lawrence Berkeley National Laboratory"/>
            <person name="Steindorff A."/>
            <person name="Hensen N."/>
            <person name="Bonometti L."/>
            <person name="Westerberg I."/>
            <person name="Brannstrom I.O."/>
            <person name="Guillou S."/>
            <person name="Cros-Aarteil S."/>
            <person name="Calhoun S."/>
            <person name="Haridas S."/>
            <person name="Kuo A."/>
            <person name="Mondo S."/>
            <person name="Pangilinan J."/>
            <person name="Riley R."/>
            <person name="Labutti K."/>
            <person name="Andreopoulos B."/>
            <person name="Lipzen A."/>
            <person name="Chen C."/>
            <person name="Yanf M."/>
            <person name="Daum C."/>
            <person name="Ng V."/>
            <person name="Clum A."/>
            <person name="Ohm R."/>
            <person name="Martin F."/>
            <person name="Silar P."/>
            <person name="Natvig D."/>
            <person name="Lalanne C."/>
            <person name="Gautier V."/>
            <person name="Ament-Velasquez S.L."/>
            <person name="Kruys A."/>
            <person name="Hutchinson M.I."/>
            <person name="Powell A.J."/>
            <person name="Barry K."/>
            <person name="Miller A.N."/>
            <person name="Grigoriev I.V."/>
            <person name="Debuchy R."/>
            <person name="Gladieux P."/>
            <person name="Thoren M.H."/>
            <person name="Johannesson H."/>
        </authorList>
    </citation>
    <scope>NUCLEOTIDE SEQUENCE</scope>
    <source>
        <strain evidence="5">PSN243</strain>
    </source>
</reference>
<gene>
    <name evidence="5" type="ORF">QBC34DRAFT_317179</name>
</gene>
<comment type="caution">
    <text evidence="5">The sequence shown here is derived from an EMBL/GenBank/DDBJ whole genome shotgun (WGS) entry which is preliminary data.</text>
</comment>
<dbReference type="InterPro" id="IPR036322">
    <property type="entry name" value="WD40_repeat_dom_sf"/>
</dbReference>
<dbReference type="InterPro" id="IPR029058">
    <property type="entry name" value="AB_hydrolase_fold"/>
</dbReference>
<proteinExistence type="predicted"/>
<dbReference type="InterPro" id="IPR054471">
    <property type="entry name" value="GPIID_WHD"/>
</dbReference>
<dbReference type="PANTHER" id="PTHR10039:SF16">
    <property type="entry name" value="GPI INOSITOL-DEACYLASE"/>
    <property type="match status" value="1"/>
</dbReference>